<organism evidence="1 2">
    <name type="scientific">Coptis chinensis</name>
    <dbReference type="NCBI Taxonomy" id="261450"/>
    <lineage>
        <taxon>Eukaryota</taxon>
        <taxon>Viridiplantae</taxon>
        <taxon>Streptophyta</taxon>
        <taxon>Embryophyta</taxon>
        <taxon>Tracheophyta</taxon>
        <taxon>Spermatophyta</taxon>
        <taxon>Magnoliopsida</taxon>
        <taxon>Ranunculales</taxon>
        <taxon>Ranunculaceae</taxon>
        <taxon>Coptidoideae</taxon>
        <taxon>Coptis</taxon>
    </lineage>
</organism>
<dbReference type="AlphaFoldDB" id="A0A835GXU4"/>
<sequence length="312" mass="33831">MKLGDGEDLYALFAGILTMRPWNRVIDPAADHLIIKGNDSDRSELQGFSEDGNPGCYSTLLQLQSAGQPIKQVKVSSKNSMTAEAEGAVKVHENLGNEKETQLCHCCICRSLELIQDKDLIVFHVKMVLSLGTSLLINSITTYKAGKGFFQELNDNRSGRSSKAFPVNPTNPDAKFGYGARHIDLVKDSLESRSEACRDFFGRLKESLAVWGSILPFDASDGINDVAALAASDIGVALGGSEKDQKVDQQIAAAGAWNSILGFHPLVLSSILGYLERDGEDSIVGAPERREFGLHPSVRDLKKSVAKELVPL</sequence>
<dbReference type="EMBL" id="JADFTS010000009">
    <property type="protein sequence ID" value="KAF9588122.1"/>
    <property type="molecule type" value="Genomic_DNA"/>
</dbReference>
<name>A0A835GXU4_9MAGN</name>
<dbReference type="Proteomes" id="UP000631114">
    <property type="component" value="Unassembled WGS sequence"/>
</dbReference>
<dbReference type="OrthoDB" id="427480at2759"/>
<gene>
    <name evidence="1" type="ORF">IFM89_007598</name>
</gene>
<keyword evidence="2" id="KW-1185">Reference proteome</keyword>
<dbReference type="InterPro" id="IPR023214">
    <property type="entry name" value="HAD_sf"/>
</dbReference>
<proteinExistence type="predicted"/>
<protein>
    <submittedName>
        <fullName evidence="1">Uncharacterized protein</fullName>
    </submittedName>
</protein>
<reference evidence="1 2" key="1">
    <citation type="submission" date="2020-10" db="EMBL/GenBank/DDBJ databases">
        <title>The Coptis chinensis genome and diversification of protoberbering-type alkaloids.</title>
        <authorList>
            <person name="Wang B."/>
            <person name="Shu S."/>
            <person name="Song C."/>
            <person name="Liu Y."/>
        </authorList>
    </citation>
    <scope>NUCLEOTIDE SEQUENCE [LARGE SCALE GENOMIC DNA]</scope>
    <source>
        <strain evidence="1">HL-2020</strain>
        <tissue evidence="1">Leaf</tissue>
    </source>
</reference>
<dbReference type="Gene3D" id="3.40.50.1000">
    <property type="entry name" value="HAD superfamily/HAD-like"/>
    <property type="match status" value="1"/>
</dbReference>
<comment type="caution">
    <text evidence="1">The sequence shown here is derived from an EMBL/GenBank/DDBJ whole genome shotgun (WGS) entry which is preliminary data.</text>
</comment>
<evidence type="ECO:0000313" key="1">
    <source>
        <dbReference type="EMBL" id="KAF9588122.1"/>
    </source>
</evidence>
<evidence type="ECO:0000313" key="2">
    <source>
        <dbReference type="Proteomes" id="UP000631114"/>
    </source>
</evidence>
<accession>A0A835GXU4</accession>